<feature type="region of interest" description="Disordered" evidence="2">
    <location>
        <begin position="340"/>
        <end position="377"/>
    </location>
</feature>
<dbReference type="InterPro" id="IPR001878">
    <property type="entry name" value="Znf_CCHC"/>
</dbReference>
<keyword evidence="1" id="KW-0862">Zinc</keyword>
<dbReference type="SMART" id="SM00343">
    <property type="entry name" value="ZnF_C2HC"/>
    <property type="match status" value="2"/>
</dbReference>
<evidence type="ECO:0000313" key="5">
    <source>
        <dbReference type="Proteomes" id="UP001476247"/>
    </source>
</evidence>
<feature type="domain" description="CCHC-type" evidence="3">
    <location>
        <begin position="271"/>
        <end position="286"/>
    </location>
</feature>
<gene>
    <name evidence="4" type="ORF">HPULCUR_005393</name>
</gene>
<organism evidence="4 5">
    <name type="scientific">Helicostylum pulchrum</name>
    <dbReference type="NCBI Taxonomy" id="562976"/>
    <lineage>
        <taxon>Eukaryota</taxon>
        <taxon>Fungi</taxon>
        <taxon>Fungi incertae sedis</taxon>
        <taxon>Mucoromycota</taxon>
        <taxon>Mucoromycotina</taxon>
        <taxon>Mucoromycetes</taxon>
        <taxon>Mucorales</taxon>
        <taxon>Mucorineae</taxon>
        <taxon>Mucoraceae</taxon>
        <taxon>Helicostylum</taxon>
    </lineage>
</organism>
<evidence type="ECO:0000256" key="1">
    <source>
        <dbReference type="PROSITE-ProRule" id="PRU00047"/>
    </source>
</evidence>
<evidence type="ECO:0000313" key="4">
    <source>
        <dbReference type="EMBL" id="GAA5799972.1"/>
    </source>
</evidence>
<dbReference type="PROSITE" id="PS50158">
    <property type="entry name" value="ZF_CCHC"/>
    <property type="match status" value="1"/>
</dbReference>
<evidence type="ECO:0000256" key="2">
    <source>
        <dbReference type="SAM" id="MobiDB-lite"/>
    </source>
</evidence>
<proteinExistence type="predicted"/>
<dbReference type="Pfam" id="PF00098">
    <property type="entry name" value="zf-CCHC"/>
    <property type="match status" value="1"/>
</dbReference>
<name>A0ABP9Y0Z9_9FUNG</name>
<sequence>MALPDKNQKPNLDSGPTHSPRPLWSRIAATMKSSLMYNDTMTSTDSDGLNTLKSLVFRVGKSTNSLMFDVTSRHESQLDFLRIIATQLPNRWGVAFHKEGSRKIVELNFLNPIDTDNAISTGLLFTDTNTRILPTPALNRESHIARIHLSDLPFLSEDELVIGLRQSLKNYGHVLDLGISRERNYNTYVGQGYAVLDLYQTIDNEKEYLPLNHNIPWADSTTDGIKATWHNMPPYCTYCHDSSGTHNANDCPTKSSRYKKAKPSTALKLACWNCESTDHVKRDCPQLKPREKDVIPTIENNNAKDIPMKEFNRPSTEIVENTDVDMHDNDQDMPIEIQETNNTQLNETTTTPPTQSPTLRIEDQSTYQTEDSTMEQPTRQYKFVNANDESIGRRVQLQQIQNSKSGA</sequence>
<accession>A0ABP9Y0Z9</accession>
<evidence type="ECO:0000259" key="3">
    <source>
        <dbReference type="PROSITE" id="PS50158"/>
    </source>
</evidence>
<dbReference type="InterPro" id="IPR036875">
    <property type="entry name" value="Znf_CCHC_sf"/>
</dbReference>
<feature type="region of interest" description="Disordered" evidence="2">
    <location>
        <begin position="1"/>
        <end position="22"/>
    </location>
</feature>
<keyword evidence="5" id="KW-1185">Reference proteome</keyword>
<dbReference type="EMBL" id="BAABUJ010000014">
    <property type="protein sequence ID" value="GAA5799972.1"/>
    <property type="molecule type" value="Genomic_DNA"/>
</dbReference>
<feature type="compositionally biased region" description="Low complexity" evidence="2">
    <location>
        <begin position="340"/>
        <end position="358"/>
    </location>
</feature>
<dbReference type="SUPFAM" id="SSF57756">
    <property type="entry name" value="Retrovirus zinc finger-like domains"/>
    <property type="match status" value="1"/>
</dbReference>
<protein>
    <recommendedName>
        <fullName evidence="3">CCHC-type domain-containing protein</fullName>
    </recommendedName>
</protein>
<feature type="compositionally biased region" description="Polar residues" evidence="2">
    <location>
        <begin position="364"/>
        <end position="377"/>
    </location>
</feature>
<keyword evidence="1" id="KW-0479">Metal-binding</keyword>
<dbReference type="Proteomes" id="UP001476247">
    <property type="component" value="Unassembled WGS sequence"/>
</dbReference>
<reference evidence="4 5" key="1">
    <citation type="submission" date="2024-04" db="EMBL/GenBank/DDBJ databases">
        <title>genome sequences of Mucor flavus KT1a and Helicostylum pulchrum KT1b strains isolation_sourced from the surface of a dry-aged beef.</title>
        <authorList>
            <person name="Toyotome T."/>
            <person name="Hosono M."/>
            <person name="Torimaru M."/>
            <person name="Fukuda K."/>
            <person name="Mikami N."/>
        </authorList>
    </citation>
    <scope>NUCLEOTIDE SEQUENCE [LARGE SCALE GENOMIC DNA]</scope>
    <source>
        <strain evidence="4 5">KT1b</strain>
    </source>
</reference>
<keyword evidence="1" id="KW-0863">Zinc-finger</keyword>
<dbReference type="Gene3D" id="4.10.60.10">
    <property type="entry name" value="Zinc finger, CCHC-type"/>
    <property type="match status" value="1"/>
</dbReference>
<comment type="caution">
    <text evidence="4">The sequence shown here is derived from an EMBL/GenBank/DDBJ whole genome shotgun (WGS) entry which is preliminary data.</text>
</comment>